<feature type="transmembrane region" description="Helical" evidence="1">
    <location>
        <begin position="71"/>
        <end position="90"/>
    </location>
</feature>
<evidence type="ECO:0000313" key="2">
    <source>
        <dbReference type="EMBL" id="PNS09107.1"/>
    </source>
</evidence>
<reference evidence="2 3" key="1">
    <citation type="submission" date="2017-08" db="EMBL/GenBank/DDBJ databases">
        <title>Lysobacter sylvestris genome.</title>
        <authorList>
            <person name="Zhang D.-C."/>
            <person name="Albuquerque L."/>
            <person name="Franca L."/>
            <person name="Froufe H.J.C."/>
            <person name="Barroso C."/>
            <person name="Egas C."/>
            <person name="Da Costa M."/>
            <person name="Margesin R."/>
        </authorList>
    </citation>
    <scope>NUCLEOTIDE SEQUENCE [LARGE SCALE GENOMIC DNA]</scope>
    <source>
        <strain evidence="2 3">AM20-91</strain>
    </source>
</reference>
<sequence length="128" mass="13865">MSAINNPKRLLIGLLLAPLVPGLLMLAISLFGNPSEGLWSLKLIAMFAYPAMLVVGLPLHLLFQRLGWNNVWPYLLSGAIAGIVVAYYLFPSVHGFANPSSIAIAVICAFFGAITAATFWWIARPSRP</sequence>
<accession>A0A2K1Q2C2</accession>
<dbReference type="EMBL" id="NPZB01000001">
    <property type="protein sequence ID" value="PNS09107.1"/>
    <property type="molecule type" value="Genomic_DNA"/>
</dbReference>
<dbReference type="Proteomes" id="UP000236220">
    <property type="component" value="Unassembled WGS sequence"/>
</dbReference>
<keyword evidence="1" id="KW-0472">Membrane</keyword>
<comment type="caution">
    <text evidence="2">The sequence shown here is derived from an EMBL/GenBank/DDBJ whole genome shotgun (WGS) entry which is preliminary data.</text>
</comment>
<dbReference type="AlphaFoldDB" id="A0A2K1Q2C2"/>
<feature type="transmembrane region" description="Helical" evidence="1">
    <location>
        <begin position="38"/>
        <end position="59"/>
    </location>
</feature>
<keyword evidence="1" id="KW-1133">Transmembrane helix</keyword>
<organism evidence="2 3">
    <name type="scientific">Solilutibacter silvestris</name>
    <dbReference type="NCBI Taxonomy" id="1645665"/>
    <lineage>
        <taxon>Bacteria</taxon>
        <taxon>Pseudomonadati</taxon>
        <taxon>Pseudomonadota</taxon>
        <taxon>Gammaproteobacteria</taxon>
        <taxon>Lysobacterales</taxon>
        <taxon>Lysobacteraceae</taxon>
        <taxon>Solilutibacter</taxon>
    </lineage>
</organism>
<proteinExistence type="predicted"/>
<gene>
    <name evidence="2" type="ORF">Lysil_0736</name>
</gene>
<evidence type="ECO:0000313" key="3">
    <source>
        <dbReference type="Proteomes" id="UP000236220"/>
    </source>
</evidence>
<keyword evidence="1" id="KW-0812">Transmembrane</keyword>
<dbReference type="RefSeq" id="WP_129588348.1">
    <property type="nucleotide sequence ID" value="NZ_NPZB01000001.1"/>
</dbReference>
<dbReference type="OrthoDB" id="9932057at2"/>
<keyword evidence="3" id="KW-1185">Reference proteome</keyword>
<feature type="transmembrane region" description="Helical" evidence="1">
    <location>
        <begin position="102"/>
        <end position="123"/>
    </location>
</feature>
<protein>
    <submittedName>
        <fullName evidence="2">Uncharacterized protein</fullName>
    </submittedName>
</protein>
<evidence type="ECO:0000256" key="1">
    <source>
        <dbReference type="SAM" id="Phobius"/>
    </source>
</evidence>
<name>A0A2K1Q2C2_9GAMM</name>
<feature type="transmembrane region" description="Helical" evidence="1">
    <location>
        <begin position="12"/>
        <end position="32"/>
    </location>
</feature>